<gene>
    <name evidence="1" type="ORF">Ga0061064_1173</name>
</gene>
<evidence type="ECO:0000313" key="2">
    <source>
        <dbReference type="Proteomes" id="UP000182598"/>
    </source>
</evidence>
<reference evidence="2" key="1">
    <citation type="submission" date="2015-08" db="EMBL/GenBank/DDBJ databases">
        <authorList>
            <person name="Varghese N."/>
        </authorList>
    </citation>
    <scope>NUCLEOTIDE SEQUENCE [LARGE SCALE GENOMIC DNA]</scope>
    <source>
        <strain evidence="2">DSM 27808</strain>
    </source>
</reference>
<organism evidence="1 2">
    <name type="scientific">Pseudidiomarina woesei</name>
    <dbReference type="NCBI Taxonomy" id="1381080"/>
    <lineage>
        <taxon>Bacteria</taxon>
        <taxon>Pseudomonadati</taxon>
        <taxon>Pseudomonadota</taxon>
        <taxon>Gammaproteobacteria</taxon>
        <taxon>Alteromonadales</taxon>
        <taxon>Idiomarinaceae</taxon>
        <taxon>Pseudidiomarina</taxon>
    </lineage>
</organism>
<dbReference type="Proteomes" id="UP000182598">
    <property type="component" value="Unassembled WGS sequence"/>
</dbReference>
<dbReference type="RefSeq" id="WP_055438829.1">
    <property type="nucleotide sequence ID" value="NZ_CYHB01000002.1"/>
</dbReference>
<protein>
    <submittedName>
        <fullName evidence="1">Uncharacterized protein</fullName>
    </submittedName>
</protein>
<sequence>MIKKGIEEIWNATRAKVTNVSEKVIEKVPANWNRRHKKIREALQKFVSEVILKSREQLGGFYAQLRYSKTEIKHLQDRVEEQGALYRESIKSKPLLDTLFLGGESAIVMLNTSNVPAEVELAYSAAYPRLSEEISFIERLKTLSDENQVIGLFNAVKGKLFEQRYVEYLNDGNLPSGYVASLADSPTQVGWDIAITGPNNEIAQVIQAKATDSVSYVKQAIETYPSIDIVTTSEVFSHLAMTGVSENIQNSEISNSDIIEDLEQAASSGSVDLSVAPPIFTLAFIAFTSYKNESLTLYEKASSAGDRSAKAYLSFLIGSGVATITNTWWLGMVGSITSRYIAETGIKKARLIEELNRTIENNRIIINRLKASKSF</sequence>
<evidence type="ECO:0000313" key="1">
    <source>
        <dbReference type="EMBL" id="CUA85262.1"/>
    </source>
</evidence>
<keyword evidence="2" id="KW-1185">Reference proteome</keyword>
<proteinExistence type="predicted"/>
<dbReference type="OrthoDB" id="1415778at2"/>
<dbReference type="EMBL" id="CYHB01000002">
    <property type="protein sequence ID" value="CUA85262.1"/>
    <property type="molecule type" value="Genomic_DNA"/>
</dbReference>
<dbReference type="AlphaFoldDB" id="A0A0K6H2P0"/>
<name>A0A0K6H2P0_9GAMM</name>
<accession>A0A0K6H2P0</accession>